<dbReference type="AlphaFoldDB" id="A0A146ALV3"/>
<keyword evidence="2 5" id="KW-0560">Oxidoreductase</keyword>
<dbReference type="SUPFAM" id="SSF51735">
    <property type="entry name" value="NAD(P)-binding Rossmann-fold domains"/>
    <property type="match status" value="1"/>
</dbReference>
<dbReference type="CDD" id="cd05233">
    <property type="entry name" value="SDR_c"/>
    <property type="match status" value="1"/>
</dbReference>
<evidence type="ECO:0000313" key="5">
    <source>
        <dbReference type="EMBL" id="CZZ89759.1"/>
    </source>
</evidence>
<feature type="compositionally biased region" description="Low complexity" evidence="4">
    <location>
        <begin position="300"/>
        <end position="310"/>
    </location>
</feature>
<name>A0A146ALV3_9BORD</name>
<sequence>MKGVARHVAVVTGGAKGIGAATARRLESGGHHVFIGDLDGPAASEVAANLAHASAIRFDASDPASIRSLFDAVNAQFGRCDILVNNAGIAHPGAFEDYPVHRWQQVMAVNLNGPMLACQKALRLMKQRAWGWIVNITSIGGDRASVYRAAYGTPKAVLGALTRQIATSWPAQGLPQAVSLPGLSIPPSSARIILPIRGRSPCARFPPGAMAKRMRSRKRWRFCAVNIRRTSRVRRSRSMAAFWRQACSEAWLPVTRTPPAKTPVTAVSGWDSRGDGPRNWDTSPPAPGPAGLILGKASAHRPAAAAGPVRARSHRSGAAWC</sequence>
<dbReference type="EC" id="1.1.1.100" evidence="5"/>
<comment type="similarity">
    <text evidence="1 3">Belongs to the short-chain dehydrogenases/reductases (SDR) family.</text>
</comment>
<proteinExistence type="inferred from homology"/>
<dbReference type="InterPro" id="IPR036291">
    <property type="entry name" value="NAD(P)-bd_dom_sf"/>
</dbReference>
<evidence type="ECO:0000313" key="6">
    <source>
        <dbReference type="Proteomes" id="UP000077037"/>
    </source>
</evidence>
<reference evidence="5 6" key="1">
    <citation type="submission" date="2016-03" db="EMBL/GenBank/DDBJ databases">
        <authorList>
            <consortium name="Pathogen Informatics"/>
        </authorList>
    </citation>
    <scope>NUCLEOTIDE SEQUENCE [LARGE SCALE GENOMIC DNA]</scope>
    <source>
        <strain evidence="5 6">NCTC13364</strain>
    </source>
</reference>
<gene>
    <name evidence="5" type="primary">fabG_1</name>
    <name evidence="5" type="ORF">SAMEA1982600_00075</name>
</gene>
<dbReference type="Pfam" id="PF00106">
    <property type="entry name" value="adh_short"/>
    <property type="match status" value="1"/>
</dbReference>
<dbReference type="EMBL" id="FKBS01000002">
    <property type="protein sequence ID" value="CZZ89759.1"/>
    <property type="molecule type" value="Genomic_DNA"/>
</dbReference>
<dbReference type="PRINTS" id="PR00080">
    <property type="entry name" value="SDRFAMILY"/>
</dbReference>
<dbReference type="Gene3D" id="3.40.50.720">
    <property type="entry name" value="NAD(P)-binding Rossmann-like Domain"/>
    <property type="match status" value="1"/>
</dbReference>
<evidence type="ECO:0000256" key="1">
    <source>
        <dbReference type="ARBA" id="ARBA00006484"/>
    </source>
</evidence>
<dbReference type="PANTHER" id="PTHR43669:SF3">
    <property type="entry name" value="ALCOHOL DEHYDROGENASE, PUTATIVE (AFU_ORTHOLOGUE AFUA_3G03445)-RELATED"/>
    <property type="match status" value="1"/>
</dbReference>
<protein>
    <submittedName>
        <fullName evidence="5">Oxidoreductase</fullName>
        <ecNumber evidence="5">1.1.1.100</ecNumber>
    </submittedName>
</protein>
<evidence type="ECO:0000256" key="2">
    <source>
        <dbReference type="ARBA" id="ARBA00023002"/>
    </source>
</evidence>
<evidence type="ECO:0000256" key="4">
    <source>
        <dbReference type="SAM" id="MobiDB-lite"/>
    </source>
</evidence>
<feature type="region of interest" description="Disordered" evidence="4">
    <location>
        <begin position="262"/>
        <end position="321"/>
    </location>
</feature>
<dbReference type="InterPro" id="IPR002347">
    <property type="entry name" value="SDR_fam"/>
</dbReference>
<dbReference type="GO" id="GO:0004316">
    <property type="term" value="F:3-oxoacyl-[acyl-carrier-protein] reductase (NADPH) activity"/>
    <property type="evidence" value="ECO:0007669"/>
    <property type="project" value="UniProtKB-EC"/>
</dbReference>
<accession>A0A146ALV3</accession>
<dbReference type="PRINTS" id="PR00081">
    <property type="entry name" value="GDHRDH"/>
</dbReference>
<dbReference type="Proteomes" id="UP000077037">
    <property type="component" value="Unassembled WGS sequence"/>
</dbReference>
<organism evidence="5 6">
    <name type="scientific">Bordetella ansorpii</name>
    <dbReference type="NCBI Taxonomy" id="288768"/>
    <lineage>
        <taxon>Bacteria</taxon>
        <taxon>Pseudomonadati</taxon>
        <taxon>Pseudomonadota</taxon>
        <taxon>Betaproteobacteria</taxon>
        <taxon>Burkholderiales</taxon>
        <taxon>Alcaligenaceae</taxon>
        <taxon>Bordetella</taxon>
    </lineage>
</organism>
<evidence type="ECO:0000256" key="3">
    <source>
        <dbReference type="RuleBase" id="RU000363"/>
    </source>
</evidence>
<dbReference type="PANTHER" id="PTHR43669">
    <property type="entry name" value="5-KETO-D-GLUCONATE 5-REDUCTASE"/>
    <property type="match status" value="1"/>
</dbReference>